<evidence type="ECO:0000259" key="11">
    <source>
        <dbReference type="PROSITE" id="PS50110"/>
    </source>
</evidence>
<accession>F2NCS3</accession>
<dbReference type="InterPro" id="IPR011006">
    <property type="entry name" value="CheY-like_superfamily"/>
</dbReference>
<evidence type="ECO:0000256" key="7">
    <source>
        <dbReference type="ARBA" id="ARBA00023015"/>
    </source>
</evidence>
<keyword evidence="5 12" id="KW-0418">Kinase</keyword>
<feature type="modified residue" description="4-aspartylphosphate" evidence="9">
    <location>
        <position position="55"/>
    </location>
</feature>
<dbReference type="InterPro" id="IPR003018">
    <property type="entry name" value="GAF"/>
</dbReference>
<protein>
    <recommendedName>
        <fullName evidence="2">histidine kinase</fullName>
        <ecNumber evidence="2">2.7.13.3</ecNumber>
    </recommendedName>
</protein>
<reference evidence="12 13" key="1">
    <citation type="journal article" date="2011" name="Stand. Genomic Sci.">
        <title>Complete genome sequence of the acetate-degrading sulfate reducer Desulfobacca acetoxidans type strain (ASRB2).</title>
        <authorList>
            <person name="Goker M."/>
            <person name="Teshima H."/>
            <person name="Lapidus A."/>
            <person name="Nolan M."/>
            <person name="Lucas S."/>
            <person name="Hammon N."/>
            <person name="Deshpande S."/>
            <person name="Cheng J.F."/>
            <person name="Tapia R."/>
            <person name="Han C."/>
            <person name="Goodwin L."/>
            <person name="Pitluck S."/>
            <person name="Huntemann M."/>
            <person name="Liolios K."/>
            <person name="Ivanova N."/>
            <person name="Pagani I."/>
            <person name="Mavromatis K."/>
            <person name="Ovchinikova G."/>
            <person name="Pati A."/>
            <person name="Chen A."/>
            <person name="Palaniappan K."/>
            <person name="Land M."/>
            <person name="Hauser L."/>
            <person name="Brambilla E.M."/>
            <person name="Rohde M."/>
            <person name="Spring S."/>
            <person name="Detter J.C."/>
            <person name="Woyke T."/>
            <person name="Bristow J."/>
            <person name="Eisen J.A."/>
            <person name="Markowitz V."/>
            <person name="Hugenholtz P."/>
            <person name="Kyrpides N.C."/>
            <person name="Klenk H.P."/>
        </authorList>
    </citation>
    <scope>NUCLEOTIDE SEQUENCE [LARGE SCALE GENOMIC DNA]</scope>
    <source>
        <strain evidence="13">ATCC 700848 / DSM 11109 / ASRB2</strain>
    </source>
</reference>
<keyword evidence="3 9" id="KW-0597">Phosphoprotein</keyword>
<dbReference type="Proteomes" id="UP000000483">
    <property type="component" value="Chromosome"/>
</dbReference>
<dbReference type="InterPro" id="IPR004358">
    <property type="entry name" value="Sig_transdc_His_kin-like_C"/>
</dbReference>
<dbReference type="Gene3D" id="3.40.50.2300">
    <property type="match status" value="1"/>
</dbReference>
<feature type="domain" description="Response regulatory" evidence="11">
    <location>
        <begin position="6"/>
        <end position="120"/>
    </location>
</feature>
<dbReference type="RefSeq" id="WP_013706464.1">
    <property type="nucleotide sequence ID" value="NC_015388.1"/>
</dbReference>
<dbReference type="PROSITE" id="PS50109">
    <property type="entry name" value="HIS_KIN"/>
    <property type="match status" value="1"/>
</dbReference>
<dbReference type="EC" id="2.7.13.3" evidence="2"/>
<reference evidence="13" key="2">
    <citation type="submission" date="2011-03" db="EMBL/GenBank/DDBJ databases">
        <title>The complete genome of Desulfobacca acetoxidans DSM 11109.</title>
        <authorList>
            <consortium name="US DOE Joint Genome Institute (JGI-PGF)"/>
            <person name="Lucas S."/>
            <person name="Copeland A."/>
            <person name="Lapidus A."/>
            <person name="Bruce D."/>
            <person name="Goodwin L."/>
            <person name="Pitluck S."/>
            <person name="Peters L."/>
            <person name="Kyrpides N."/>
            <person name="Mavromatis K."/>
            <person name="Ivanova N."/>
            <person name="Ovchinnikova G."/>
            <person name="Teshima H."/>
            <person name="Detter J.C."/>
            <person name="Han C."/>
            <person name="Land M."/>
            <person name="Hauser L."/>
            <person name="Markowitz V."/>
            <person name="Cheng J.-F."/>
            <person name="Hugenholtz P."/>
            <person name="Woyke T."/>
            <person name="Wu D."/>
            <person name="Spring S."/>
            <person name="Schueler E."/>
            <person name="Brambilla E."/>
            <person name="Klenk H.-P."/>
            <person name="Eisen J.A."/>
        </authorList>
    </citation>
    <scope>NUCLEOTIDE SEQUENCE [LARGE SCALE GENOMIC DNA]</scope>
    <source>
        <strain evidence="13">ATCC 700848 / DSM 11109 / ASRB2</strain>
    </source>
</reference>
<dbReference type="Pfam" id="PF01590">
    <property type="entry name" value="GAF"/>
    <property type="match status" value="1"/>
</dbReference>
<dbReference type="SMART" id="SM00448">
    <property type="entry name" value="REC"/>
    <property type="match status" value="1"/>
</dbReference>
<dbReference type="InterPro" id="IPR005467">
    <property type="entry name" value="His_kinase_dom"/>
</dbReference>
<dbReference type="STRING" id="880072.Desac_1499"/>
<evidence type="ECO:0000313" key="13">
    <source>
        <dbReference type="Proteomes" id="UP000000483"/>
    </source>
</evidence>
<dbReference type="eggNOG" id="COG2204">
    <property type="taxonomic scope" value="Bacteria"/>
</dbReference>
<feature type="domain" description="Histidine kinase" evidence="10">
    <location>
        <begin position="474"/>
        <end position="682"/>
    </location>
</feature>
<keyword evidence="4" id="KW-0808">Transferase</keyword>
<dbReference type="SUPFAM" id="SSF55781">
    <property type="entry name" value="GAF domain-like"/>
    <property type="match status" value="1"/>
</dbReference>
<evidence type="ECO:0000256" key="6">
    <source>
        <dbReference type="ARBA" id="ARBA00023012"/>
    </source>
</evidence>
<keyword evidence="7" id="KW-0805">Transcription regulation</keyword>
<dbReference type="OrthoDB" id="9769169at2"/>
<evidence type="ECO:0000256" key="3">
    <source>
        <dbReference type="ARBA" id="ARBA00022553"/>
    </source>
</evidence>
<dbReference type="InterPro" id="IPR001789">
    <property type="entry name" value="Sig_transdc_resp-reg_receiver"/>
</dbReference>
<dbReference type="PRINTS" id="PR00344">
    <property type="entry name" value="BCTRLSENSOR"/>
</dbReference>
<dbReference type="eggNOG" id="COG3605">
    <property type="taxonomic scope" value="Bacteria"/>
</dbReference>
<dbReference type="KEGG" id="dao:Desac_1499"/>
<dbReference type="InterPro" id="IPR003594">
    <property type="entry name" value="HATPase_dom"/>
</dbReference>
<dbReference type="Pfam" id="PF00072">
    <property type="entry name" value="Response_reg"/>
    <property type="match status" value="1"/>
</dbReference>
<dbReference type="eggNOG" id="COG4191">
    <property type="taxonomic scope" value="Bacteria"/>
</dbReference>
<dbReference type="InterPro" id="IPR003661">
    <property type="entry name" value="HisK_dim/P_dom"/>
</dbReference>
<keyword evidence="8" id="KW-0804">Transcription</keyword>
<name>F2NCS3_DESAR</name>
<dbReference type="Gene3D" id="3.30.565.10">
    <property type="entry name" value="Histidine kinase-like ATPase, C-terminal domain"/>
    <property type="match status" value="1"/>
</dbReference>
<dbReference type="PANTHER" id="PTHR43547">
    <property type="entry name" value="TWO-COMPONENT HISTIDINE KINASE"/>
    <property type="match status" value="1"/>
</dbReference>
<dbReference type="Gene3D" id="1.10.287.130">
    <property type="match status" value="1"/>
</dbReference>
<comment type="catalytic activity">
    <reaction evidence="1">
        <text>ATP + protein L-histidine = ADP + protein N-phospho-L-histidine.</text>
        <dbReference type="EC" id="2.7.13.3"/>
    </reaction>
</comment>
<evidence type="ECO:0000256" key="5">
    <source>
        <dbReference type="ARBA" id="ARBA00022777"/>
    </source>
</evidence>
<dbReference type="CDD" id="cd00075">
    <property type="entry name" value="HATPase"/>
    <property type="match status" value="1"/>
</dbReference>
<organism evidence="12 13">
    <name type="scientific">Desulfobacca acetoxidans (strain ATCC 700848 / DSM 11109 / ASRB2)</name>
    <dbReference type="NCBI Taxonomy" id="880072"/>
    <lineage>
        <taxon>Bacteria</taxon>
        <taxon>Pseudomonadati</taxon>
        <taxon>Thermodesulfobacteriota</taxon>
        <taxon>Desulfobaccia</taxon>
        <taxon>Desulfobaccales</taxon>
        <taxon>Desulfobaccaceae</taxon>
        <taxon>Desulfobacca</taxon>
    </lineage>
</organism>
<evidence type="ECO:0000259" key="10">
    <source>
        <dbReference type="PROSITE" id="PS50109"/>
    </source>
</evidence>
<proteinExistence type="predicted"/>
<dbReference type="FunFam" id="3.40.50.2300:FF:000018">
    <property type="entry name" value="DNA-binding transcriptional regulator NtrC"/>
    <property type="match status" value="1"/>
</dbReference>
<evidence type="ECO:0000256" key="8">
    <source>
        <dbReference type="ARBA" id="ARBA00023163"/>
    </source>
</evidence>
<keyword evidence="6" id="KW-0902">Two-component regulatory system</keyword>
<dbReference type="InterPro" id="IPR036097">
    <property type="entry name" value="HisK_dim/P_sf"/>
</dbReference>
<evidence type="ECO:0000256" key="4">
    <source>
        <dbReference type="ARBA" id="ARBA00022679"/>
    </source>
</evidence>
<dbReference type="PANTHER" id="PTHR43547:SF2">
    <property type="entry name" value="HYBRID SIGNAL TRANSDUCTION HISTIDINE KINASE C"/>
    <property type="match status" value="1"/>
</dbReference>
<dbReference type="PROSITE" id="PS50110">
    <property type="entry name" value="RESPONSE_REGULATORY"/>
    <property type="match status" value="1"/>
</dbReference>
<keyword evidence="13" id="KW-1185">Reference proteome</keyword>
<dbReference type="SMART" id="SM00065">
    <property type="entry name" value="GAF"/>
    <property type="match status" value="1"/>
</dbReference>
<evidence type="ECO:0000256" key="9">
    <source>
        <dbReference type="PROSITE-ProRule" id="PRU00169"/>
    </source>
</evidence>
<evidence type="ECO:0000256" key="1">
    <source>
        <dbReference type="ARBA" id="ARBA00000085"/>
    </source>
</evidence>
<dbReference type="SUPFAM" id="SSF47384">
    <property type="entry name" value="Homodimeric domain of signal transducing histidine kinase"/>
    <property type="match status" value="1"/>
</dbReference>
<dbReference type="SUPFAM" id="SSF55874">
    <property type="entry name" value="ATPase domain of HSP90 chaperone/DNA topoisomerase II/histidine kinase"/>
    <property type="match status" value="1"/>
</dbReference>
<evidence type="ECO:0000256" key="2">
    <source>
        <dbReference type="ARBA" id="ARBA00012438"/>
    </source>
</evidence>
<dbReference type="InterPro" id="IPR029016">
    <property type="entry name" value="GAF-like_dom_sf"/>
</dbReference>
<dbReference type="SUPFAM" id="SSF52172">
    <property type="entry name" value="CheY-like"/>
    <property type="match status" value="1"/>
</dbReference>
<gene>
    <name evidence="12" type="ordered locus">Desac_1499</name>
</gene>
<dbReference type="SMART" id="SM00387">
    <property type="entry name" value="HATPase_c"/>
    <property type="match status" value="1"/>
</dbReference>
<dbReference type="HOGENOM" id="CLU_394685_0_0_7"/>
<dbReference type="Gene3D" id="3.30.450.40">
    <property type="match status" value="1"/>
</dbReference>
<sequence>MPKSAKILVVDDESAVLEIIRKILVDRGYIVDVASNGLEALKFLEKSRYDLVLSDVKMPEIDGLELLQQIGLLYPDLTTVMLSAFATIRDAVAAIKLGAFDYIAKPVYPEDLLYSIERALKFNELRQATQELEWTLKGAEALGLQVLELAPEADEFQILESIRQEAKQIEDLNQLSEIFLQGAQKITMASRGSIFLFDQEGIHLKCTARSDNQNYDIDLKSIRPGEGVMGYVLQTGRPLLVADVALEPRFYHHQKRKRYATNSFVVAPIIGEKSWGVINLADRCDLKEFSPRELFLVWLLARIFAENLQHREYEAKSRSIDALLKSSRAELIDVRECFDHLSTPVSMGLAVVDQNLKICYLNPTFVRLCDRRKSRVGSEIFSFMKGLSSSDHKRLQQCFERIFQGEKAIDCGRIAMAHAEHGNSICLAQLMRFDSPALGQQIMIVLEDITEISQMQQRLALYEHLAIMGKLSTCVVHELNNPLDGVKRYISLAQLKKDSSEDVARYLSEAQKGLQKMSLAISSILNVANPNRILKTQDTLLSQLREAVKILLLQTKEQRVEIVLSTAPIFEEISFGTDLYTVFVNLIKNAIQAMSEGGKVEIIGQERKDDLEIHFKDNGPGIDPKNLENIFKPFFTTKSEGQGLGLGLAICQKIVARYHGHISLQSVLGQGSDFIVRLPLPDEFHAKAPKDRFARVTH</sequence>
<dbReference type="Pfam" id="PF02518">
    <property type="entry name" value="HATPase_c"/>
    <property type="match status" value="1"/>
</dbReference>
<dbReference type="EMBL" id="CP002629">
    <property type="protein sequence ID" value="AEB09354.1"/>
    <property type="molecule type" value="Genomic_DNA"/>
</dbReference>
<dbReference type="CDD" id="cd00082">
    <property type="entry name" value="HisKA"/>
    <property type="match status" value="1"/>
</dbReference>
<dbReference type="InterPro" id="IPR036890">
    <property type="entry name" value="HATPase_C_sf"/>
</dbReference>
<dbReference type="GO" id="GO:0000155">
    <property type="term" value="F:phosphorelay sensor kinase activity"/>
    <property type="evidence" value="ECO:0007669"/>
    <property type="project" value="InterPro"/>
</dbReference>
<evidence type="ECO:0000313" key="12">
    <source>
        <dbReference type="EMBL" id="AEB09354.1"/>
    </source>
</evidence>
<dbReference type="AlphaFoldDB" id="F2NCS3"/>